<protein>
    <recommendedName>
        <fullName evidence="6">Probable sugar-binding periplasmic protein</fullName>
    </recommendedName>
</protein>
<dbReference type="GO" id="GO:0055085">
    <property type="term" value="P:transmembrane transport"/>
    <property type="evidence" value="ECO:0007669"/>
    <property type="project" value="InterPro"/>
</dbReference>
<name>A0A0J1JLP0_9GAMM</name>
<feature type="chain" id="PRO_5005254082" description="Probable sugar-binding periplasmic protein" evidence="7">
    <location>
        <begin position="23"/>
        <end position="436"/>
    </location>
</feature>
<evidence type="ECO:0000256" key="4">
    <source>
        <dbReference type="ARBA" id="ARBA00022729"/>
    </source>
</evidence>
<dbReference type="Pfam" id="PF01547">
    <property type="entry name" value="SBP_bac_1"/>
    <property type="match status" value="1"/>
</dbReference>
<dbReference type="RefSeq" id="WP_047872422.1">
    <property type="nucleotide sequence ID" value="NZ_BMYC01000011.1"/>
</dbReference>
<comment type="function">
    <text evidence="5">Part of a binding-protein-dependent transport system for a sugar.</text>
</comment>
<sequence>MKKLTLASLTAALLTLTSAAQAQQRVVIESWRADNAIWNEKIIPAFNKHYPDIKVDYVSPSDADIAEWNANPVGYLKNRIESGQAGDLLACRPFDGALPLFKQGLLKEVTEMEGIENFPSFALAPWQTDSGAQTFCLPMASVIHGFFYNKDIFKELGVNEPVTNADFYWVLEKAKRAGYVPLAMGLKDRWETDALAFQNIGPTYWKGEDGRGALIDGTERIDSKPYQDTFRTLAKWSNYMGDNADQRGYGDSRALFADGKAAVFPAGSWDILTFQGKLNMGAFPPPVEKKGDACYFSDHTDLGMGINAKAKNPEAAEIFLTWMTSSEFAEILTNEISGFFSLSNHFFDVKDPVAQEMMSWREQCDSTIRSSSQILSRGKPNFEQEIWTTSVAVMKGEMTPAQATSRLQNGLNRWYAPQQQSKANAQGENCNCTPVL</sequence>
<reference evidence="8 9" key="1">
    <citation type="submission" date="2015-05" db="EMBL/GenBank/DDBJ databases">
        <title>Photobacterium galathea sp. nov.</title>
        <authorList>
            <person name="Machado H."/>
            <person name="Gram L."/>
        </authorList>
    </citation>
    <scope>NUCLEOTIDE SEQUENCE [LARGE SCALE GENOMIC DNA]</scope>
    <source>
        <strain evidence="8 9">DSM 25995</strain>
    </source>
</reference>
<dbReference type="PATRIC" id="fig|754436.4.peg.152"/>
<feature type="signal peptide" evidence="7">
    <location>
        <begin position="1"/>
        <end position="22"/>
    </location>
</feature>
<dbReference type="EMBL" id="LDOV01000001">
    <property type="protein sequence ID" value="KLV03077.1"/>
    <property type="molecule type" value="Genomic_DNA"/>
</dbReference>
<dbReference type="PANTHER" id="PTHR43649">
    <property type="entry name" value="ARABINOSE-BINDING PROTEIN-RELATED"/>
    <property type="match status" value="1"/>
</dbReference>
<evidence type="ECO:0000256" key="1">
    <source>
        <dbReference type="ARBA" id="ARBA00004418"/>
    </source>
</evidence>
<dbReference type="SUPFAM" id="SSF53850">
    <property type="entry name" value="Periplasmic binding protein-like II"/>
    <property type="match status" value="1"/>
</dbReference>
<evidence type="ECO:0000313" key="8">
    <source>
        <dbReference type="EMBL" id="KLV03077.1"/>
    </source>
</evidence>
<evidence type="ECO:0000256" key="5">
    <source>
        <dbReference type="ARBA" id="ARBA00049629"/>
    </source>
</evidence>
<dbReference type="InterPro" id="IPR006059">
    <property type="entry name" value="SBP"/>
</dbReference>
<keyword evidence="3" id="KW-0813">Transport</keyword>
<dbReference type="OrthoDB" id="5897001at2"/>
<dbReference type="InterPro" id="IPR050490">
    <property type="entry name" value="Bact_solute-bd_prot1"/>
</dbReference>
<dbReference type="PROSITE" id="PS01037">
    <property type="entry name" value="SBP_BACTERIAL_1"/>
    <property type="match status" value="1"/>
</dbReference>
<dbReference type="Gene3D" id="3.40.190.10">
    <property type="entry name" value="Periplasmic binding protein-like II"/>
    <property type="match status" value="2"/>
</dbReference>
<proteinExistence type="inferred from homology"/>
<evidence type="ECO:0000256" key="3">
    <source>
        <dbReference type="ARBA" id="ARBA00022448"/>
    </source>
</evidence>
<evidence type="ECO:0000313" key="9">
    <source>
        <dbReference type="Proteomes" id="UP000036426"/>
    </source>
</evidence>
<evidence type="ECO:0000256" key="2">
    <source>
        <dbReference type="ARBA" id="ARBA00008520"/>
    </source>
</evidence>
<keyword evidence="9" id="KW-1185">Reference proteome</keyword>
<evidence type="ECO:0000256" key="6">
    <source>
        <dbReference type="ARBA" id="ARBA00049753"/>
    </source>
</evidence>
<dbReference type="GO" id="GO:0042597">
    <property type="term" value="C:periplasmic space"/>
    <property type="evidence" value="ECO:0007669"/>
    <property type="project" value="UniProtKB-SubCell"/>
</dbReference>
<accession>A0A0J1JLP0</accession>
<dbReference type="AlphaFoldDB" id="A0A0J1JLP0"/>
<comment type="subcellular location">
    <subcellularLocation>
        <location evidence="1">Periplasm</location>
    </subcellularLocation>
</comment>
<dbReference type="InterPro" id="IPR006061">
    <property type="entry name" value="SBP_1_CS"/>
</dbReference>
<dbReference type="Proteomes" id="UP000036426">
    <property type="component" value="Unassembled WGS sequence"/>
</dbReference>
<organism evidence="8 9">
    <name type="scientific">Photobacterium aphoticum</name>
    <dbReference type="NCBI Taxonomy" id="754436"/>
    <lineage>
        <taxon>Bacteria</taxon>
        <taxon>Pseudomonadati</taxon>
        <taxon>Pseudomonadota</taxon>
        <taxon>Gammaproteobacteria</taxon>
        <taxon>Vibrionales</taxon>
        <taxon>Vibrionaceae</taxon>
        <taxon>Photobacterium</taxon>
    </lineage>
</organism>
<comment type="similarity">
    <text evidence="2">Belongs to the bacterial solute-binding protein 1 family.</text>
</comment>
<dbReference type="PANTHER" id="PTHR43649:SF28">
    <property type="entry name" value="BINDING PROTEIN COMPONENT OF ABC SUGAR TRANSPORTER-RELATED"/>
    <property type="match status" value="1"/>
</dbReference>
<evidence type="ECO:0000256" key="7">
    <source>
        <dbReference type="SAM" id="SignalP"/>
    </source>
</evidence>
<keyword evidence="4 7" id="KW-0732">Signal</keyword>
<gene>
    <name evidence="8" type="ORF">ABT58_00715</name>
</gene>
<comment type="caution">
    <text evidence="8">The sequence shown here is derived from an EMBL/GenBank/DDBJ whole genome shotgun (WGS) entry which is preliminary data.</text>
</comment>